<comment type="similarity">
    <text evidence="2 9">Belongs to the sulfotransferase 2 family.</text>
</comment>
<dbReference type="EC" id="2.8.2.-" evidence="9"/>
<gene>
    <name evidence="11" type="ORF">BRAFLDRAFT_66357</name>
</gene>
<keyword evidence="9" id="KW-0119">Carbohydrate metabolism</keyword>
<evidence type="ECO:0000256" key="10">
    <source>
        <dbReference type="SAM" id="MobiDB-lite"/>
    </source>
</evidence>
<dbReference type="InParanoid" id="C3Z2J3"/>
<dbReference type="GO" id="GO:0016051">
    <property type="term" value="P:carbohydrate biosynthetic process"/>
    <property type="evidence" value="ECO:0007669"/>
    <property type="project" value="InterPro"/>
</dbReference>
<evidence type="ECO:0000256" key="3">
    <source>
        <dbReference type="ARBA" id="ARBA00022679"/>
    </source>
</evidence>
<keyword evidence="7" id="KW-0472">Membrane</keyword>
<dbReference type="Pfam" id="PF03567">
    <property type="entry name" value="Sulfotransfer_2"/>
    <property type="match status" value="1"/>
</dbReference>
<evidence type="ECO:0000256" key="1">
    <source>
        <dbReference type="ARBA" id="ARBA00004323"/>
    </source>
</evidence>
<dbReference type="GO" id="GO:0008146">
    <property type="term" value="F:sulfotransferase activity"/>
    <property type="evidence" value="ECO:0007669"/>
    <property type="project" value="InterPro"/>
</dbReference>
<dbReference type="GO" id="GO:0000139">
    <property type="term" value="C:Golgi membrane"/>
    <property type="evidence" value="ECO:0007669"/>
    <property type="project" value="UniProtKB-SubCell"/>
</dbReference>
<name>C3Z2J3_BRAFL</name>
<evidence type="ECO:0000313" key="11">
    <source>
        <dbReference type="EMBL" id="EEN53244.1"/>
    </source>
</evidence>
<organism>
    <name type="scientific">Branchiostoma floridae</name>
    <name type="common">Florida lancelet</name>
    <name type="synonym">Amphioxus</name>
    <dbReference type="NCBI Taxonomy" id="7739"/>
    <lineage>
        <taxon>Eukaryota</taxon>
        <taxon>Metazoa</taxon>
        <taxon>Chordata</taxon>
        <taxon>Cephalochordata</taxon>
        <taxon>Leptocardii</taxon>
        <taxon>Amphioxiformes</taxon>
        <taxon>Branchiostomatidae</taxon>
        <taxon>Branchiostoma</taxon>
    </lineage>
</organism>
<evidence type="ECO:0000256" key="8">
    <source>
        <dbReference type="ARBA" id="ARBA00023180"/>
    </source>
</evidence>
<evidence type="ECO:0000256" key="9">
    <source>
        <dbReference type="RuleBase" id="RU364020"/>
    </source>
</evidence>
<keyword evidence="4" id="KW-0812">Transmembrane</keyword>
<feature type="region of interest" description="Disordered" evidence="10">
    <location>
        <begin position="12"/>
        <end position="45"/>
    </location>
</feature>
<feature type="compositionally biased region" description="Basic and acidic residues" evidence="10">
    <location>
        <begin position="32"/>
        <end position="45"/>
    </location>
</feature>
<dbReference type="PANTHER" id="PTHR12137">
    <property type="entry name" value="CARBOHYDRATE SULFOTRANSFERASE"/>
    <property type="match status" value="1"/>
</dbReference>
<evidence type="ECO:0000256" key="7">
    <source>
        <dbReference type="ARBA" id="ARBA00023136"/>
    </source>
</evidence>
<evidence type="ECO:0000256" key="6">
    <source>
        <dbReference type="ARBA" id="ARBA00023034"/>
    </source>
</evidence>
<dbReference type="InterPro" id="IPR018011">
    <property type="entry name" value="Carb_sulfotrans_8-10"/>
</dbReference>
<keyword evidence="5" id="KW-1133">Transmembrane helix</keyword>
<sequence>MTHVYQFIGHWGRSNMAPPQPRPVKLGGKQNGKMEEDREQTRRKEMVEEYCKNKSSSNKLSRRRPMDNFFVSDKYKVLYCKIGKTGSTTTSALLYNLEYGTNYSQQEYWKHTATVPMKRLTSYTKDEQMLRLNTYKKLVVSRNPLESLCRSCLNVLLCGPFCFRKNCASATLSWFSASTLRAPSSLLTVLVKYLE</sequence>
<dbReference type="PANTHER" id="PTHR12137:SF33">
    <property type="entry name" value="CARBOHYDRATE SULFOTRANSFERASE 14"/>
    <property type="match status" value="1"/>
</dbReference>
<evidence type="ECO:0000256" key="2">
    <source>
        <dbReference type="ARBA" id="ARBA00006339"/>
    </source>
</evidence>
<comment type="subcellular location">
    <subcellularLocation>
        <location evidence="1 9">Golgi apparatus membrane</location>
        <topology evidence="1 9">Single-pass type II membrane protein</topology>
    </subcellularLocation>
</comment>
<dbReference type="EMBL" id="GG666574">
    <property type="protein sequence ID" value="EEN53244.1"/>
    <property type="molecule type" value="Genomic_DNA"/>
</dbReference>
<evidence type="ECO:0000256" key="5">
    <source>
        <dbReference type="ARBA" id="ARBA00022989"/>
    </source>
</evidence>
<reference evidence="11" key="1">
    <citation type="journal article" date="2008" name="Nature">
        <title>The amphioxus genome and the evolution of the chordate karyotype.</title>
        <authorList>
            <consortium name="US DOE Joint Genome Institute (JGI-PGF)"/>
            <person name="Putnam N.H."/>
            <person name="Butts T."/>
            <person name="Ferrier D.E.K."/>
            <person name="Furlong R.F."/>
            <person name="Hellsten U."/>
            <person name="Kawashima T."/>
            <person name="Robinson-Rechavi M."/>
            <person name="Shoguchi E."/>
            <person name="Terry A."/>
            <person name="Yu J.-K."/>
            <person name="Benito-Gutierrez E.L."/>
            <person name="Dubchak I."/>
            <person name="Garcia-Fernandez J."/>
            <person name="Gibson-Brown J.J."/>
            <person name="Grigoriev I.V."/>
            <person name="Horton A.C."/>
            <person name="de Jong P.J."/>
            <person name="Jurka J."/>
            <person name="Kapitonov V.V."/>
            <person name="Kohara Y."/>
            <person name="Kuroki Y."/>
            <person name="Lindquist E."/>
            <person name="Lucas S."/>
            <person name="Osoegawa K."/>
            <person name="Pennacchio L.A."/>
            <person name="Salamov A.A."/>
            <person name="Satou Y."/>
            <person name="Sauka-Spengler T."/>
            <person name="Schmutz J."/>
            <person name="Shin-I T."/>
            <person name="Toyoda A."/>
            <person name="Bronner-Fraser M."/>
            <person name="Fujiyama A."/>
            <person name="Holland L.Z."/>
            <person name="Holland P.W.H."/>
            <person name="Satoh N."/>
            <person name="Rokhsar D.S."/>
        </authorList>
    </citation>
    <scope>NUCLEOTIDE SEQUENCE [LARGE SCALE GENOMIC DNA]</scope>
    <source>
        <strain evidence="11">S238N-H82</strain>
        <tissue evidence="11">Testes</tissue>
    </source>
</reference>
<accession>C3Z2J3</accession>
<dbReference type="InterPro" id="IPR005331">
    <property type="entry name" value="Sulfotransferase"/>
</dbReference>
<keyword evidence="9" id="KW-0735">Signal-anchor</keyword>
<dbReference type="AlphaFoldDB" id="C3Z2J3"/>
<keyword evidence="8 9" id="KW-0325">Glycoprotein</keyword>
<evidence type="ECO:0000256" key="4">
    <source>
        <dbReference type="ARBA" id="ARBA00022692"/>
    </source>
</evidence>
<keyword evidence="6 9" id="KW-0333">Golgi apparatus</keyword>
<proteinExistence type="inferred from homology"/>
<protein>
    <recommendedName>
        <fullName evidence="9">Carbohydrate sulfotransferase</fullName>
        <ecNumber evidence="9">2.8.2.-</ecNumber>
    </recommendedName>
</protein>
<keyword evidence="3 9" id="KW-0808">Transferase</keyword>